<dbReference type="GO" id="GO:0020037">
    <property type="term" value="F:heme binding"/>
    <property type="evidence" value="ECO:0007669"/>
    <property type="project" value="InterPro"/>
</dbReference>
<sequence length="537" mass="60348">MDDWSLAATTQIALLLKLNLFPPAARLIILALFLVISTTTLLLKRSAKSKQRAGPGRRPPGPRKLPVIGNLHQMVGPSLPHRRLADLAQEYGPLMLMELGEISCLVVSSPEWAKRIMQTHDATFADRSTLPAVDVIFYGGRDIVFAPHGEFWREMKKVSVVELFGAARVRSFRPIREQETGKLVESIRAHTIASSSATSTPAVNVSRMLISLGNCITSRAAFGKTGDQKQVEAVLPYIEEIIETLGVFSLVDVFPSSKLLRFITRFDTKLKKLHAAADAIMETIISDHVAKRSSAKHDDDDDEDLVDALLNLKDNNDLGFPFTNVEIKAVILDMFIAGMATWAVLTEWAMSELMKNPKIMEKAQKEVRQVFDKKGQVVNEALLDELHYLQLVIKETLRLHPPGPFTIPRKCRKTTVIDGYEIPVGTRVFINISALGRDPNHWTEPETFNPERFLNNPINYNGLDFNFVPFGSGRRMCPAIQYATTIVSFVLANLLYHFDWKLPNGMRPEDIDLKEKSGLEVRRKNNLLLIPIPYYPN</sequence>
<reference evidence="11" key="1">
    <citation type="submission" date="2022-08" db="EMBL/GenBank/DDBJ databases">
        <authorList>
            <person name="Gutierrez-Valencia J."/>
        </authorList>
    </citation>
    <scope>NUCLEOTIDE SEQUENCE</scope>
</reference>
<comment type="caution">
    <text evidence="11">The sequence shown here is derived from an EMBL/GenBank/DDBJ whole genome shotgun (WGS) entry which is preliminary data.</text>
</comment>
<proteinExistence type="inferred from homology"/>
<keyword evidence="5 9" id="KW-0560">Oxidoreductase</keyword>
<dbReference type="InterPro" id="IPR002401">
    <property type="entry name" value="Cyt_P450_E_grp-I"/>
</dbReference>
<dbReference type="PANTHER" id="PTHR47955:SF8">
    <property type="entry name" value="CYTOCHROME P450 71D11-LIKE"/>
    <property type="match status" value="1"/>
</dbReference>
<evidence type="ECO:0000256" key="7">
    <source>
        <dbReference type="ARBA" id="ARBA00023033"/>
    </source>
</evidence>
<name>A0AAV0JKV2_9ROSI</name>
<evidence type="ECO:0000313" key="11">
    <source>
        <dbReference type="EMBL" id="CAI0409635.1"/>
    </source>
</evidence>
<evidence type="ECO:0000256" key="8">
    <source>
        <dbReference type="PIRSR" id="PIRSR602401-1"/>
    </source>
</evidence>
<dbReference type="EMBL" id="CAMGYJ010000005">
    <property type="protein sequence ID" value="CAI0409635.1"/>
    <property type="molecule type" value="Genomic_DNA"/>
</dbReference>
<protein>
    <recommendedName>
        <fullName evidence="13">Cytochrome P450</fullName>
    </recommendedName>
</protein>
<evidence type="ECO:0000256" key="4">
    <source>
        <dbReference type="ARBA" id="ARBA00022723"/>
    </source>
</evidence>
<feature type="binding site" description="axial binding residue" evidence="8">
    <location>
        <position position="477"/>
    </location>
    <ligand>
        <name>heme</name>
        <dbReference type="ChEBI" id="CHEBI:30413"/>
    </ligand>
    <ligandPart>
        <name>Fe</name>
        <dbReference type="ChEBI" id="CHEBI:18248"/>
    </ligandPart>
</feature>
<keyword evidence="6 8" id="KW-0408">Iron</keyword>
<dbReference type="InterPro" id="IPR017972">
    <property type="entry name" value="Cyt_P450_CS"/>
</dbReference>
<evidence type="ECO:0000256" key="9">
    <source>
        <dbReference type="RuleBase" id="RU000461"/>
    </source>
</evidence>
<evidence type="ECO:0000256" key="6">
    <source>
        <dbReference type="ARBA" id="ARBA00023004"/>
    </source>
</evidence>
<accession>A0AAV0JKV2</accession>
<evidence type="ECO:0000256" key="2">
    <source>
        <dbReference type="ARBA" id="ARBA00010617"/>
    </source>
</evidence>
<dbReference type="Gene3D" id="1.10.630.10">
    <property type="entry name" value="Cytochrome P450"/>
    <property type="match status" value="1"/>
</dbReference>
<keyword evidence="3 8" id="KW-0349">Heme</keyword>
<dbReference type="PRINTS" id="PR00385">
    <property type="entry name" value="P450"/>
</dbReference>
<dbReference type="PRINTS" id="PR00463">
    <property type="entry name" value="EP450I"/>
</dbReference>
<dbReference type="GO" id="GO:0005506">
    <property type="term" value="F:iron ion binding"/>
    <property type="evidence" value="ECO:0007669"/>
    <property type="project" value="InterPro"/>
</dbReference>
<evidence type="ECO:0000313" key="12">
    <source>
        <dbReference type="Proteomes" id="UP001154282"/>
    </source>
</evidence>
<dbReference type="PANTHER" id="PTHR47955">
    <property type="entry name" value="CYTOCHROME P450 FAMILY 71 PROTEIN"/>
    <property type="match status" value="1"/>
</dbReference>
<evidence type="ECO:0000256" key="10">
    <source>
        <dbReference type="SAM" id="Phobius"/>
    </source>
</evidence>
<keyword evidence="12" id="KW-1185">Reference proteome</keyword>
<dbReference type="GO" id="GO:0016705">
    <property type="term" value="F:oxidoreductase activity, acting on paired donors, with incorporation or reduction of molecular oxygen"/>
    <property type="evidence" value="ECO:0007669"/>
    <property type="project" value="InterPro"/>
</dbReference>
<evidence type="ECO:0000256" key="1">
    <source>
        <dbReference type="ARBA" id="ARBA00001971"/>
    </source>
</evidence>
<dbReference type="GO" id="GO:0004497">
    <property type="term" value="F:monooxygenase activity"/>
    <property type="evidence" value="ECO:0007669"/>
    <property type="project" value="UniProtKB-KW"/>
</dbReference>
<keyword evidence="4 8" id="KW-0479">Metal-binding</keyword>
<dbReference type="InterPro" id="IPR001128">
    <property type="entry name" value="Cyt_P450"/>
</dbReference>
<keyword evidence="10" id="KW-0812">Transmembrane</keyword>
<organism evidence="11 12">
    <name type="scientific">Linum tenue</name>
    <dbReference type="NCBI Taxonomy" id="586396"/>
    <lineage>
        <taxon>Eukaryota</taxon>
        <taxon>Viridiplantae</taxon>
        <taxon>Streptophyta</taxon>
        <taxon>Embryophyta</taxon>
        <taxon>Tracheophyta</taxon>
        <taxon>Spermatophyta</taxon>
        <taxon>Magnoliopsida</taxon>
        <taxon>eudicotyledons</taxon>
        <taxon>Gunneridae</taxon>
        <taxon>Pentapetalae</taxon>
        <taxon>rosids</taxon>
        <taxon>fabids</taxon>
        <taxon>Malpighiales</taxon>
        <taxon>Linaceae</taxon>
        <taxon>Linum</taxon>
    </lineage>
</organism>
<dbReference type="InterPro" id="IPR036396">
    <property type="entry name" value="Cyt_P450_sf"/>
</dbReference>
<dbReference type="Pfam" id="PF00067">
    <property type="entry name" value="p450"/>
    <property type="match status" value="1"/>
</dbReference>
<comment type="cofactor">
    <cofactor evidence="1 8">
        <name>heme</name>
        <dbReference type="ChEBI" id="CHEBI:30413"/>
    </cofactor>
</comment>
<evidence type="ECO:0000256" key="3">
    <source>
        <dbReference type="ARBA" id="ARBA00022617"/>
    </source>
</evidence>
<dbReference type="PROSITE" id="PS00086">
    <property type="entry name" value="CYTOCHROME_P450"/>
    <property type="match status" value="1"/>
</dbReference>
<evidence type="ECO:0008006" key="13">
    <source>
        <dbReference type="Google" id="ProtNLM"/>
    </source>
</evidence>
<dbReference type="CDD" id="cd11072">
    <property type="entry name" value="CYP71-like"/>
    <property type="match status" value="1"/>
</dbReference>
<evidence type="ECO:0000256" key="5">
    <source>
        <dbReference type="ARBA" id="ARBA00023002"/>
    </source>
</evidence>
<keyword evidence="7 9" id="KW-0503">Monooxygenase</keyword>
<keyword evidence="10" id="KW-1133">Transmembrane helix</keyword>
<dbReference type="FunFam" id="1.10.630.10:FF:000043">
    <property type="entry name" value="Cytochrome P450 99A2"/>
    <property type="match status" value="1"/>
</dbReference>
<gene>
    <name evidence="11" type="ORF">LITE_LOCUS14453</name>
</gene>
<dbReference type="SUPFAM" id="SSF48264">
    <property type="entry name" value="Cytochrome P450"/>
    <property type="match status" value="1"/>
</dbReference>
<feature type="transmembrane region" description="Helical" evidence="10">
    <location>
        <begin position="24"/>
        <end position="43"/>
    </location>
</feature>
<keyword evidence="10" id="KW-0472">Membrane</keyword>
<dbReference type="Proteomes" id="UP001154282">
    <property type="component" value="Unassembled WGS sequence"/>
</dbReference>
<dbReference type="AlphaFoldDB" id="A0AAV0JKV2"/>
<comment type="similarity">
    <text evidence="2 9">Belongs to the cytochrome P450 family.</text>
</comment>